<protein>
    <submittedName>
        <fullName evidence="1">Pyrimidine monooxygenase</fullName>
    </submittedName>
</protein>
<accession>A0A0P9Q0R4</accession>
<comment type="caution">
    <text evidence="1">The sequence shown here is derived from an EMBL/GenBank/DDBJ whole genome shotgun (WGS) entry which is preliminary data.</text>
</comment>
<reference evidence="1 2" key="1">
    <citation type="submission" date="2015-09" db="EMBL/GenBank/DDBJ databases">
        <title>Genome announcement of multiple Pseudomonas syringae strains.</title>
        <authorList>
            <person name="Thakur S."/>
            <person name="Wang P.W."/>
            <person name="Gong Y."/>
            <person name="Weir B.S."/>
            <person name="Guttman D.S."/>
        </authorList>
    </citation>
    <scope>NUCLEOTIDE SEQUENCE [LARGE SCALE GENOMIC DNA]</scope>
    <source>
        <strain evidence="1 2">ICMP17524</strain>
    </source>
</reference>
<sequence length="79" mass="9009">MKQHTRGLGSNGTVNALKTWFEFANPLRWWELANFDLLNDFIVPIFGGLLPSLMLAEVVSQNDRFIEPLQCSVTKRTNT</sequence>
<organism evidence="1 2">
    <name type="scientific">Pseudomonas syringae pv. cerasicola</name>
    <dbReference type="NCBI Taxonomy" id="264451"/>
    <lineage>
        <taxon>Bacteria</taxon>
        <taxon>Pseudomonadati</taxon>
        <taxon>Pseudomonadota</taxon>
        <taxon>Gammaproteobacteria</taxon>
        <taxon>Pseudomonadales</taxon>
        <taxon>Pseudomonadaceae</taxon>
        <taxon>Pseudomonas</taxon>
        <taxon>Pseudomonas syringae</taxon>
    </lineage>
</organism>
<name>A0A0P9Q0R4_PSESX</name>
<evidence type="ECO:0000313" key="1">
    <source>
        <dbReference type="EMBL" id="KPW91113.1"/>
    </source>
</evidence>
<dbReference type="AlphaFoldDB" id="A0A0P9Q0R4"/>
<evidence type="ECO:0000313" key="2">
    <source>
        <dbReference type="Proteomes" id="UP000050356"/>
    </source>
</evidence>
<dbReference type="PATRIC" id="fig|264451.4.peg.1950"/>
<keyword evidence="1" id="KW-0560">Oxidoreductase</keyword>
<dbReference type="EMBL" id="LJQA01000556">
    <property type="protein sequence ID" value="KPW91113.1"/>
    <property type="molecule type" value="Genomic_DNA"/>
</dbReference>
<dbReference type="Proteomes" id="UP000050356">
    <property type="component" value="Unassembled WGS sequence"/>
</dbReference>
<keyword evidence="1" id="KW-0503">Monooxygenase</keyword>
<gene>
    <name evidence="1" type="ORF">ALO50_200127</name>
</gene>
<dbReference type="GO" id="GO:0004497">
    <property type="term" value="F:monooxygenase activity"/>
    <property type="evidence" value="ECO:0007669"/>
    <property type="project" value="UniProtKB-KW"/>
</dbReference>
<proteinExistence type="predicted"/>